<evidence type="ECO:0008006" key="4">
    <source>
        <dbReference type="Google" id="ProtNLM"/>
    </source>
</evidence>
<gene>
    <name evidence="2" type="ORF">A2591_02770</name>
</gene>
<dbReference type="AlphaFoldDB" id="A0A1G2SL05"/>
<evidence type="ECO:0000313" key="3">
    <source>
        <dbReference type="Proteomes" id="UP000178168"/>
    </source>
</evidence>
<protein>
    <recommendedName>
        <fullName evidence="4">Lipid/polyisoprenoid-binding YceI-like domain-containing protein</fullName>
    </recommendedName>
</protein>
<organism evidence="2 3">
    <name type="scientific">Candidatus Yonathbacteria bacterium RIFOXYD1_FULL_52_36</name>
    <dbReference type="NCBI Taxonomy" id="1802730"/>
    <lineage>
        <taxon>Bacteria</taxon>
        <taxon>Candidatus Yonathiibacteriota</taxon>
    </lineage>
</organism>
<evidence type="ECO:0000313" key="2">
    <source>
        <dbReference type="EMBL" id="OHA85765.1"/>
    </source>
</evidence>
<dbReference type="Proteomes" id="UP000178168">
    <property type="component" value="Unassembled WGS sequence"/>
</dbReference>
<feature type="signal peptide" evidence="1">
    <location>
        <begin position="1"/>
        <end position="26"/>
    </location>
</feature>
<keyword evidence="1" id="KW-0732">Signal</keyword>
<proteinExistence type="predicted"/>
<dbReference type="EMBL" id="MHUZ01000018">
    <property type="protein sequence ID" value="OHA85765.1"/>
    <property type="molecule type" value="Genomic_DNA"/>
</dbReference>
<evidence type="ECO:0000256" key="1">
    <source>
        <dbReference type="SAM" id="SignalP"/>
    </source>
</evidence>
<name>A0A1G2SL05_9BACT</name>
<accession>A0A1G2SL05</accession>
<reference evidence="2 3" key="1">
    <citation type="journal article" date="2016" name="Nat. Commun.">
        <title>Thousands of microbial genomes shed light on interconnected biogeochemical processes in an aquifer system.</title>
        <authorList>
            <person name="Anantharaman K."/>
            <person name="Brown C.T."/>
            <person name="Hug L.A."/>
            <person name="Sharon I."/>
            <person name="Castelle C.J."/>
            <person name="Probst A.J."/>
            <person name="Thomas B.C."/>
            <person name="Singh A."/>
            <person name="Wilkins M.J."/>
            <person name="Karaoz U."/>
            <person name="Brodie E.L."/>
            <person name="Williams K.H."/>
            <person name="Hubbard S.S."/>
            <person name="Banfield J.F."/>
        </authorList>
    </citation>
    <scope>NUCLEOTIDE SEQUENCE [LARGE SCALE GENOMIC DNA]</scope>
</reference>
<feature type="chain" id="PRO_5009584459" description="Lipid/polyisoprenoid-binding YceI-like domain-containing protein" evidence="1">
    <location>
        <begin position="27"/>
        <end position="175"/>
    </location>
</feature>
<sequence>MNALLKGFVGALFALLSIFGSTMASAAGTVTVSGTIWQLTSSSDCHVSYNILTVAGTGATPSRLQWQATASQYYTDWCSNLTSELVGNTALGPQTVTFNAGRITVNGIAVSIPGGSTLAFIGKLVPVGALTMPNGRKGAVSVQLEAVVVGEFYVDSNLVLPNDLSASITVSRKAK</sequence>
<comment type="caution">
    <text evidence="2">The sequence shown here is derived from an EMBL/GenBank/DDBJ whole genome shotgun (WGS) entry which is preliminary data.</text>
</comment>